<reference evidence="3" key="1">
    <citation type="journal article" date="2015" name="Nat. Genet.">
        <title>The genome and transcriptome of the zoonotic hookworm Ancylostoma ceylanicum identify infection-specific gene families.</title>
        <authorList>
            <person name="Schwarz E.M."/>
            <person name="Hu Y."/>
            <person name="Antoshechkin I."/>
            <person name="Miller M.M."/>
            <person name="Sternberg P.W."/>
            <person name="Aroian R.V."/>
        </authorList>
    </citation>
    <scope>NUCLEOTIDE SEQUENCE</scope>
    <source>
        <strain evidence="3">HY135</strain>
    </source>
</reference>
<name>A0A016VKV8_9BILA</name>
<organism evidence="2 3">
    <name type="scientific">Ancylostoma ceylanicum</name>
    <dbReference type="NCBI Taxonomy" id="53326"/>
    <lineage>
        <taxon>Eukaryota</taxon>
        <taxon>Metazoa</taxon>
        <taxon>Ecdysozoa</taxon>
        <taxon>Nematoda</taxon>
        <taxon>Chromadorea</taxon>
        <taxon>Rhabditida</taxon>
        <taxon>Rhabditina</taxon>
        <taxon>Rhabditomorpha</taxon>
        <taxon>Strongyloidea</taxon>
        <taxon>Ancylostomatidae</taxon>
        <taxon>Ancylostomatinae</taxon>
        <taxon>Ancylostoma</taxon>
    </lineage>
</organism>
<feature type="region of interest" description="Disordered" evidence="1">
    <location>
        <begin position="1"/>
        <end position="33"/>
    </location>
</feature>
<protein>
    <submittedName>
        <fullName evidence="2">Uncharacterized protein</fullName>
    </submittedName>
</protein>
<dbReference type="EMBL" id="JARK01001344">
    <property type="protein sequence ID" value="EYC28254.1"/>
    <property type="molecule type" value="Genomic_DNA"/>
</dbReference>
<keyword evidence="3" id="KW-1185">Reference proteome</keyword>
<evidence type="ECO:0000313" key="2">
    <source>
        <dbReference type="EMBL" id="EYC28254.1"/>
    </source>
</evidence>
<dbReference type="AlphaFoldDB" id="A0A016VKV8"/>
<gene>
    <name evidence="2" type="primary">Acey_s0008.g62</name>
    <name evidence="2" type="ORF">Y032_0008g62</name>
</gene>
<dbReference type="Proteomes" id="UP000024635">
    <property type="component" value="Unassembled WGS sequence"/>
</dbReference>
<sequence>MDESSEHGRTMSGHENDRRFAKSDAISDRCAEKRVRERANEELEGLNGGRDRSTAGQRTFAAVFQAVLSS</sequence>
<proteinExistence type="predicted"/>
<comment type="caution">
    <text evidence="2">The sequence shown here is derived from an EMBL/GenBank/DDBJ whole genome shotgun (WGS) entry which is preliminary data.</text>
</comment>
<evidence type="ECO:0000313" key="3">
    <source>
        <dbReference type="Proteomes" id="UP000024635"/>
    </source>
</evidence>
<accession>A0A016VKV8</accession>
<evidence type="ECO:0000256" key="1">
    <source>
        <dbReference type="SAM" id="MobiDB-lite"/>
    </source>
</evidence>